<sequence>MKTSDLMLMHGYYMALG</sequence>
<dbReference type="EMBL" id="GBRH01232505">
    <property type="protein sequence ID" value="JAD65390.1"/>
    <property type="molecule type" value="Transcribed_RNA"/>
</dbReference>
<dbReference type="AlphaFoldDB" id="A0A0A9BW39"/>
<organism evidence="1">
    <name type="scientific">Arundo donax</name>
    <name type="common">Giant reed</name>
    <name type="synonym">Donax arundinaceus</name>
    <dbReference type="NCBI Taxonomy" id="35708"/>
    <lineage>
        <taxon>Eukaryota</taxon>
        <taxon>Viridiplantae</taxon>
        <taxon>Streptophyta</taxon>
        <taxon>Embryophyta</taxon>
        <taxon>Tracheophyta</taxon>
        <taxon>Spermatophyta</taxon>
        <taxon>Magnoliopsida</taxon>
        <taxon>Liliopsida</taxon>
        <taxon>Poales</taxon>
        <taxon>Poaceae</taxon>
        <taxon>PACMAD clade</taxon>
        <taxon>Arundinoideae</taxon>
        <taxon>Arundineae</taxon>
        <taxon>Arundo</taxon>
    </lineage>
</organism>
<evidence type="ECO:0000313" key="1">
    <source>
        <dbReference type="EMBL" id="JAD65390.1"/>
    </source>
</evidence>
<protein>
    <submittedName>
        <fullName evidence="1">Uncharacterized protein</fullName>
    </submittedName>
</protein>
<reference evidence="1" key="1">
    <citation type="submission" date="2014-09" db="EMBL/GenBank/DDBJ databases">
        <authorList>
            <person name="Magalhaes I.L.F."/>
            <person name="Oliveira U."/>
            <person name="Santos F.R."/>
            <person name="Vidigal T.H.D.A."/>
            <person name="Brescovit A.D."/>
            <person name="Santos A.J."/>
        </authorList>
    </citation>
    <scope>NUCLEOTIDE SEQUENCE</scope>
    <source>
        <tissue evidence="1">Shoot tissue taken approximately 20 cm above the soil surface</tissue>
    </source>
</reference>
<proteinExistence type="predicted"/>
<name>A0A0A9BW39_ARUDO</name>
<accession>A0A0A9BW39</accession>
<reference evidence="1" key="2">
    <citation type="journal article" date="2015" name="Data Brief">
        <title>Shoot transcriptome of the giant reed, Arundo donax.</title>
        <authorList>
            <person name="Barrero R.A."/>
            <person name="Guerrero F.D."/>
            <person name="Moolhuijzen P."/>
            <person name="Goolsby J.A."/>
            <person name="Tidwell J."/>
            <person name="Bellgard S.E."/>
            <person name="Bellgard M.I."/>
        </authorList>
    </citation>
    <scope>NUCLEOTIDE SEQUENCE</scope>
    <source>
        <tissue evidence="1">Shoot tissue taken approximately 20 cm above the soil surface</tissue>
    </source>
</reference>